<comment type="caution">
    <text evidence="2">The sequence shown here is derived from an EMBL/GenBank/DDBJ whole genome shotgun (WGS) entry which is preliminary data.</text>
</comment>
<organism evidence="2 3">
    <name type="scientific">Solitalea agri</name>
    <dbReference type="NCBI Taxonomy" id="2953739"/>
    <lineage>
        <taxon>Bacteria</taxon>
        <taxon>Pseudomonadati</taxon>
        <taxon>Bacteroidota</taxon>
        <taxon>Sphingobacteriia</taxon>
        <taxon>Sphingobacteriales</taxon>
        <taxon>Sphingobacteriaceae</taxon>
        <taxon>Solitalea</taxon>
    </lineage>
</organism>
<dbReference type="InterPro" id="IPR012938">
    <property type="entry name" value="Glc/Sorbosone_DH"/>
</dbReference>
<reference evidence="2" key="1">
    <citation type="submission" date="2022-06" db="EMBL/GenBank/DDBJ databases">
        <title>Solitalea sp. MAHUQ-68 isolated from rhizospheric soil.</title>
        <authorList>
            <person name="Huq M.A."/>
        </authorList>
    </citation>
    <scope>NUCLEOTIDE SEQUENCE</scope>
    <source>
        <strain evidence="2">MAHUQ-68</strain>
    </source>
</reference>
<dbReference type="EMBL" id="JAMWYS010000024">
    <property type="protein sequence ID" value="MCO4292357.1"/>
    <property type="molecule type" value="Genomic_DNA"/>
</dbReference>
<protein>
    <submittedName>
        <fullName evidence="2">PQQ-dependent sugar dehydrogenase</fullName>
    </submittedName>
</protein>
<dbReference type="Proteomes" id="UP001155182">
    <property type="component" value="Unassembled WGS sequence"/>
</dbReference>
<evidence type="ECO:0000259" key="1">
    <source>
        <dbReference type="Pfam" id="PF07995"/>
    </source>
</evidence>
<dbReference type="Gene3D" id="2.120.10.30">
    <property type="entry name" value="TolB, C-terminal domain"/>
    <property type="match status" value="1"/>
</dbReference>
<dbReference type="PANTHER" id="PTHR19328">
    <property type="entry name" value="HEDGEHOG-INTERACTING PROTEIN"/>
    <property type="match status" value="1"/>
</dbReference>
<dbReference type="AlphaFoldDB" id="A0A9X2JBD1"/>
<dbReference type="Pfam" id="PF07995">
    <property type="entry name" value="GSDH"/>
    <property type="match status" value="1"/>
</dbReference>
<dbReference type="InterPro" id="IPR011041">
    <property type="entry name" value="Quinoprot_gluc/sorb_DH_b-prop"/>
</dbReference>
<gene>
    <name evidence="2" type="ORF">NF867_05710</name>
</gene>
<dbReference type="SUPFAM" id="SSF50952">
    <property type="entry name" value="Soluble quinoprotein glucose dehydrogenase"/>
    <property type="match status" value="1"/>
</dbReference>
<evidence type="ECO:0000313" key="3">
    <source>
        <dbReference type="Proteomes" id="UP001155182"/>
    </source>
</evidence>
<dbReference type="InterPro" id="IPR011042">
    <property type="entry name" value="6-blade_b-propeller_TolB-like"/>
</dbReference>
<dbReference type="PANTHER" id="PTHR19328:SF13">
    <property type="entry name" value="HIPL1 PROTEIN"/>
    <property type="match status" value="1"/>
</dbReference>
<proteinExistence type="predicted"/>
<feature type="domain" description="Glucose/Sorbosone dehydrogenase" evidence="1">
    <location>
        <begin position="45"/>
        <end position="359"/>
    </location>
</feature>
<accession>A0A9X2JBD1</accession>
<name>A0A9X2JBD1_9SPHI</name>
<dbReference type="RefSeq" id="WP_252586701.1">
    <property type="nucleotide sequence ID" value="NZ_JAMWYS010000024.1"/>
</dbReference>
<sequence length="375" mass="41384">MKNLFVSLLIIVACISCKNNNGDESPPPGSDTTFTVNVSTLIKGLDTPWEMTQLTNGRVLVTERPGRIREINNGVLESQPWLDLSSSVDERGESGLLGISADPDFNTNKYVYVAYTYSNEGNFLLKLVRLKENTSGKGEINKVLVDNIRANTSHDGGAVKFGPDKKLYWTVGDAGNTSSAQNLNSLNGKILRLNTDGSIPSDNPDPASYVYSYGHRNPQGLAWQPKTNQLYSTEHGPSGSPTCCRDELNYIEKGKNYGWPNIYGDQTATGMVSPILFSGNDYTWAPGGATFITKGKWKGDLLFTGLRGQSLYRVVLDSKDNRKVLHLYKHFENEYGRLRDVMQMPNGDIWLAVSNKDGRGTPGTDDDRILVVKVE</sequence>
<keyword evidence="3" id="KW-1185">Reference proteome</keyword>
<evidence type="ECO:0000313" key="2">
    <source>
        <dbReference type="EMBL" id="MCO4292357.1"/>
    </source>
</evidence>